<name>A0A0E0ID19_ORYNI</name>
<sequence length="188" mass="19729">MTVIPPVSKSLSSCVNQIEAVYSPSPARPSEWRWRCNSRVGAATATSGRHAGGAAATAGRRGSTTGQHGGGDRWPARRRRGNSRGSARLYRGPARQRQPLAGAQGGAAAARRRGATLVRRPVGNCGPARSGATGSSGLGEYGWGREGVKGKVGAGAVRGRRCWRRHRCSRANGAGGDARAVGWRYWTL</sequence>
<dbReference type="Proteomes" id="UP000006591">
    <property type="component" value="Chromosome 8"/>
</dbReference>
<organism evidence="2">
    <name type="scientific">Oryza nivara</name>
    <name type="common">Indian wild rice</name>
    <name type="synonym">Oryza sativa f. spontanea</name>
    <dbReference type="NCBI Taxonomy" id="4536"/>
    <lineage>
        <taxon>Eukaryota</taxon>
        <taxon>Viridiplantae</taxon>
        <taxon>Streptophyta</taxon>
        <taxon>Embryophyta</taxon>
        <taxon>Tracheophyta</taxon>
        <taxon>Spermatophyta</taxon>
        <taxon>Magnoliopsida</taxon>
        <taxon>Liliopsida</taxon>
        <taxon>Poales</taxon>
        <taxon>Poaceae</taxon>
        <taxon>BOP clade</taxon>
        <taxon>Oryzoideae</taxon>
        <taxon>Oryzeae</taxon>
        <taxon>Oryzinae</taxon>
        <taxon>Oryza</taxon>
    </lineage>
</organism>
<feature type="compositionally biased region" description="Low complexity" evidence="1">
    <location>
        <begin position="44"/>
        <end position="66"/>
    </location>
</feature>
<feature type="region of interest" description="Disordered" evidence="1">
    <location>
        <begin position="44"/>
        <end position="113"/>
    </location>
</feature>
<dbReference type="EnsemblPlants" id="ONIVA08G19160.1">
    <property type="protein sequence ID" value="ONIVA08G19160.1"/>
    <property type="gene ID" value="ONIVA08G19160"/>
</dbReference>
<keyword evidence="3" id="KW-1185">Reference proteome</keyword>
<protein>
    <submittedName>
        <fullName evidence="2">Uncharacterized protein</fullName>
    </submittedName>
</protein>
<feature type="compositionally biased region" description="Low complexity" evidence="1">
    <location>
        <begin position="83"/>
        <end position="113"/>
    </location>
</feature>
<accession>A0A0E0ID19</accession>
<reference evidence="2" key="2">
    <citation type="submission" date="2018-04" db="EMBL/GenBank/DDBJ databases">
        <title>OnivRS2 (Oryza nivara Reference Sequence Version 2).</title>
        <authorList>
            <person name="Zhang J."/>
            <person name="Kudrna D."/>
            <person name="Lee S."/>
            <person name="Talag J."/>
            <person name="Rajasekar S."/>
            <person name="Welchert J."/>
            <person name="Hsing Y.-I."/>
            <person name="Wing R.A."/>
        </authorList>
    </citation>
    <scope>NUCLEOTIDE SEQUENCE [LARGE SCALE GENOMIC DNA]</scope>
    <source>
        <strain evidence="2">SL10</strain>
    </source>
</reference>
<dbReference type="AlphaFoldDB" id="A0A0E0ID19"/>
<proteinExistence type="predicted"/>
<dbReference type="OMA" id="EWRWRCN"/>
<evidence type="ECO:0000313" key="3">
    <source>
        <dbReference type="Proteomes" id="UP000006591"/>
    </source>
</evidence>
<reference evidence="2" key="1">
    <citation type="submission" date="2015-04" db="UniProtKB">
        <authorList>
            <consortium name="EnsemblPlants"/>
        </authorList>
    </citation>
    <scope>IDENTIFICATION</scope>
    <source>
        <strain evidence="2">SL10</strain>
    </source>
</reference>
<dbReference type="Gramene" id="ONIVA08G19160.1">
    <property type="protein sequence ID" value="ONIVA08G19160.1"/>
    <property type="gene ID" value="ONIVA08G19160"/>
</dbReference>
<evidence type="ECO:0000313" key="2">
    <source>
        <dbReference type="EnsemblPlants" id="ONIVA08G19160.1"/>
    </source>
</evidence>
<dbReference type="HOGENOM" id="CLU_113068_0_0_1"/>
<evidence type="ECO:0000256" key="1">
    <source>
        <dbReference type="SAM" id="MobiDB-lite"/>
    </source>
</evidence>